<protein>
    <submittedName>
        <fullName evidence="1">Uncharacterized protein</fullName>
    </submittedName>
</protein>
<reference evidence="1" key="1">
    <citation type="submission" date="2020-05" db="EMBL/GenBank/DDBJ databases">
        <title>Large-scale comparative analyses of tick genomes elucidate their genetic diversity and vector capacities.</title>
        <authorList>
            <person name="Jia N."/>
            <person name="Wang J."/>
            <person name="Shi W."/>
            <person name="Du L."/>
            <person name="Sun Y."/>
            <person name="Zhan W."/>
            <person name="Jiang J."/>
            <person name="Wang Q."/>
            <person name="Zhang B."/>
            <person name="Ji P."/>
            <person name="Sakyi L.B."/>
            <person name="Cui X."/>
            <person name="Yuan T."/>
            <person name="Jiang B."/>
            <person name="Yang W."/>
            <person name="Lam T.T.-Y."/>
            <person name="Chang Q."/>
            <person name="Ding S."/>
            <person name="Wang X."/>
            <person name="Zhu J."/>
            <person name="Ruan X."/>
            <person name="Zhao L."/>
            <person name="Wei J."/>
            <person name="Que T."/>
            <person name="Du C."/>
            <person name="Cheng J."/>
            <person name="Dai P."/>
            <person name="Han X."/>
            <person name="Huang E."/>
            <person name="Gao Y."/>
            <person name="Liu J."/>
            <person name="Shao H."/>
            <person name="Ye R."/>
            <person name="Li L."/>
            <person name="Wei W."/>
            <person name="Wang X."/>
            <person name="Wang C."/>
            <person name="Yang T."/>
            <person name="Huo Q."/>
            <person name="Li W."/>
            <person name="Guo W."/>
            <person name="Chen H."/>
            <person name="Zhou L."/>
            <person name="Ni X."/>
            <person name="Tian J."/>
            <person name="Zhou Y."/>
            <person name="Sheng Y."/>
            <person name="Liu T."/>
            <person name="Pan Y."/>
            <person name="Xia L."/>
            <person name="Li J."/>
            <person name="Zhao F."/>
            <person name="Cao W."/>
        </authorList>
    </citation>
    <scope>NUCLEOTIDE SEQUENCE</scope>
    <source>
        <strain evidence="1">Dsil-2018</strain>
    </source>
</reference>
<dbReference type="Proteomes" id="UP000821865">
    <property type="component" value="Chromosome 7"/>
</dbReference>
<proteinExistence type="predicted"/>
<keyword evidence="2" id="KW-1185">Reference proteome</keyword>
<accession>A0ACB8CFK9</accession>
<evidence type="ECO:0000313" key="1">
    <source>
        <dbReference type="EMBL" id="KAH7941543.1"/>
    </source>
</evidence>
<sequence>MIGFVFATLNEKMIEGLIIINGMHPLAFARRLLESVTQMKMSWYFLPFRHEDVPEKYLIMRDFTFFDKVHRGFTPDEENSHKYMFSQNGSLTGALSYYRAFNEDSDQLKKFDYRKINVSALILWAEEDAFLTTPIATYNQVWLKSSKIVYYAKAGHWVLRECSKEVTERISTLLLSQRLNDLLDGLDFCFSVFAPHCFLELRRYTS</sequence>
<comment type="caution">
    <text evidence="1">The sequence shown here is derived from an EMBL/GenBank/DDBJ whole genome shotgun (WGS) entry which is preliminary data.</text>
</comment>
<organism evidence="1 2">
    <name type="scientific">Dermacentor silvarum</name>
    <name type="common">Tick</name>
    <dbReference type="NCBI Taxonomy" id="543639"/>
    <lineage>
        <taxon>Eukaryota</taxon>
        <taxon>Metazoa</taxon>
        <taxon>Ecdysozoa</taxon>
        <taxon>Arthropoda</taxon>
        <taxon>Chelicerata</taxon>
        <taxon>Arachnida</taxon>
        <taxon>Acari</taxon>
        <taxon>Parasitiformes</taxon>
        <taxon>Ixodida</taxon>
        <taxon>Ixodoidea</taxon>
        <taxon>Ixodidae</taxon>
        <taxon>Rhipicephalinae</taxon>
        <taxon>Dermacentor</taxon>
    </lineage>
</organism>
<name>A0ACB8CFK9_DERSI</name>
<gene>
    <name evidence="1" type="ORF">HPB49_014797</name>
</gene>
<evidence type="ECO:0000313" key="2">
    <source>
        <dbReference type="Proteomes" id="UP000821865"/>
    </source>
</evidence>
<dbReference type="EMBL" id="CM023476">
    <property type="protein sequence ID" value="KAH7941543.1"/>
    <property type="molecule type" value="Genomic_DNA"/>
</dbReference>